<sequence length="190" mass="22024">MSDKAEYEIVVAFLDKNQGFAFNNTLPWPYLPGDHKFFIDLSTSRKDQSKKNGYIMGRVTWEAWPEDEKCNPNLFTVVTSSTLKSDGVPHLQKVLPSLDDAITYITTPPVSDQLEKVWLMGGGRNYDASMDDPRLKRIWVTRIFGDFTANVFFPKFQDKFKRVKCATLDESLQEDNGVKYQFELWERFTN</sequence>
<dbReference type="GO" id="GO:0005739">
    <property type="term" value="C:mitochondrion"/>
    <property type="evidence" value="ECO:0007669"/>
    <property type="project" value="TreeGrafter"/>
</dbReference>
<protein>
    <recommendedName>
        <fullName evidence="2">dihydrofolate reductase</fullName>
        <ecNumber evidence="2">1.5.1.3</ecNumber>
    </recommendedName>
</protein>
<gene>
    <name evidence="8" type="ORF">V1264_022381</name>
</gene>
<dbReference type="Proteomes" id="UP001374579">
    <property type="component" value="Unassembled WGS sequence"/>
</dbReference>
<dbReference type="InterPro" id="IPR024072">
    <property type="entry name" value="DHFR-like_dom_sf"/>
</dbReference>
<dbReference type="PANTHER" id="PTHR48069:SF3">
    <property type="entry name" value="DIHYDROFOLATE REDUCTASE"/>
    <property type="match status" value="1"/>
</dbReference>
<evidence type="ECO:0000313" key="9">
    <source>
        <dbReference type="Proteomes" id="UP001374579"/>
    </source>
</evidence>
<dbReference type="InterPro" id="IPR001796">
    <property type="entry name" value="DHFR_dom"/>
</dbReference>
<dbReference type="Pfam" id="PF00186">
    <property type="entry name" value="DHFR_1"/>
    <property type="match status" value="1"/>
</dbReference>
<feature type="domain" description="DHFR" evidence="7">
    <location>
        <begin position="6"/>
        <end position="187"/>
    </location>
</feature>
<reference evidence="8 9" key="1">
    <citation type="submission" date="2024-02" db="EMBL/GenBank/DDBJ databases">
        <title>Chromosome-scale genome assembly of the rough periwinkle Littorina saxatilis.</title>
        <authorList>
            <person name="De Jode A."/>
            <person name="Faria R."/>
            <person name="Formenti G."/>
            <person name="Sims Y."/>
            <person name="Smith T.P."/>
            <person name="Tracey A."/>
            <person name="Wood J.M.D."/>
            <person name="Zagrodzka Z.B."/>
            <person name="Johannesson K."/>
            <person name="Butlin R.K."/>
            <person name="Leder E.H."/>
        </authorList>
    </citation>
    <scope>NUCLEOTIDE SEQUENCE [LARGE SCALE GENOMIC DNA]</scope>
    <source>
        <strain evidence="8">Snail1</strain>
        <tissue evidence="8">Muscle</tissue>
    </source>
</reference>
<keyword evidence="3" id="KW-0554">One-carbon metabolism</keyword>
<name>A0AAN9AK96_9CAEN</name>
<comment type="pathway">
    <text evidence="1">Cofactor biosynthesis; tetrahydrofolate biosynthesis; 5,6,7,8-tetrahydrofolate from 7,8-dihydrofolate: step 1/1.</text>
</comment>
<dbReference type="GO" id="GO:0050661">
    <property type="term" value="F:NADP binding"/>
    <property type="evidence" value="ECO:0007669"/>
    <property type="project" value="InterPro"/>
</dbReference>
<evidence type="ECO:0000256" key="5">
    <source>
        <dbReference type="ARBA" id="ARBA00023002"/>
    </source>
</evidence>
<evidence type="ECO:0000256" key="6">
    <source>
        <dbReference type="ARBA" id="ARBA00048873"/>
    </source>
</evidence>
<dbReference type="Gene3D" id="3.40.430.10">
    <property type="entry name" value="Dihydrofolate Reductase, subunit A"/>
    <property type="match status" value="1"/>
</dbReference>
<keyword evidence="5" id="KW-0560">Oxidoreductase</keyword>
<evidence type="ECO:0000259" key="7">
    <source>
        <dbReference type="PROSITE" id="PS51330"/>
    </source>
</evidence>
<dbReference type="PANTHER" id="PTHR48069">
    <property type="entry name" value="DIHYDROFOLATE REDUCTASE"/>
    <property type="match status" value="1"/>
</dbReference>
<evidence type="ECO:0000256" key="2">
    <source>
        <dbReference type="ARBA" id="ARBA00012856"/>
    </source>
</evidence>
<keyword evidence="4" id="KW-0521">NADP</keyword>
<comment type="caution">
    <text evidence="8">The sequence shown here is derived from an EMBL/GenBank/DDBJ whole genome shotgun (WGS) entry which is preliminary data.</text>
</comment>
<dbReference type="GO" id="GO:0004146">
    <property type="term" value="F:dihydrofolate reductase activity"/>
    <property type="evidence" value="ECO:0007669"/>
    <property type="project" value="UniProtKB-EC"/>
</dbReference>
<evidence type="ECO:0000313" key="8">
    <source>
        <dbReference type="EMBL" id="KAK7088462.1"/>
    </source>
</evidence>
<evidence type="ECO:0000256" key="1">
    <source>
        <dbReference type="ARBA" id="ARBA00004903"/>
    </source>
</evidence>
<dbReference type="GO" id="GO:0006730">
    <property type="term" value="P:one-carbon metabolic process"/>
    <property type="evidence" value="ECO:0007669"/>
    <property type="project" value="UniProtKB-KW"/>
</dbReference>
<dbReference type="AlphaFoldDB" id="A0AAN9AK96"/>
<keyword evidence="9" id="KW-1185">Reference proteome</keyword>
<dbReference type="GO" id="GO:0046452">
    <property type="term" value="P:dihydrofolate metabolic process"/>
    <property type="evidence" value="ECO:0007669"/>
    <property type="project" value="TreeGrafter"/>
</dbReference>
<dbReference type="EC" id="1.5.1.3" evidence="2"/>
<evidence type="ECO:0000256" key="4">
    <source>
        <dbReference type="ARBA" id="ARBA00022857"/>
    </source>
</evidence>
<dbReference type="SUPFAM" id="SSF53597">
    <property type="entry name" value="Dihydrofolate reductase-like"/>
    <property type="match status" value="1"/>
</dbReference>
<dbReference type="PRINTS" id="PR00070">
    <property type="entry name" value="DHFR"/>
</dbReference>
<evidence type="ECO:0000256" key="3">
    <source>
        <dbReference type="ARBA" id="ARBA00022563"/>
    </source>
</evidence>
<organism evidence="8 9">
    <name type="scientific">Littorina saxatilis</name>
    <dbReference type="NCBI Taxonomy" id="31220"/>
    <lineage>
        <taxon>Eukaryota</taxon>
        <taxon>Metazoa</taxon>
        <taxon>Spiralia</taxon>
        <taxon>Lophotrochozoa</taxon>
        <taxon>Mollusca</taxon>
        <taxon>Gastropoda</taxon>
        <taxon>Caenogastropoda</taxon>
        <taxon>Littorinimorpha</taxon>
        <taxon>Littorinoidea</taxon>
        <taxon>Littorinidae</taxon>
        <taxon>Littorina</taxon>
    </lineage>
</organism>
<dbReference type="CDD" id="cd00209">
    <property type="entry name" value="DHFR"/>
    <property type="match status" value="1"/>
</dbReference>
<dbReference type="GO" id="GO:0046654">
    <property type="term" value="P:tetrahydrofolate biosynthetic process"/>
    <property type="evidence" value="ECO:0007669"/>
    <property type="project" value="InterPro"/>
</dbReference>
<dbReference type="PROSITE" id="PS51330">
    <property type="entry name" value="DHFR_2"/>
    <property type="match status" value="1"/>
</dbReference>
<dbReference type="GO" id="GO:0046655">
    <property type="term" value="P:folic acid metabolic process"/>
    <property type="evidence" value="ECO:0007669"/>
    <property type="project" value="TreeGrafter"/>
</dbReference>
<proteinExistence type="predicted"/>
<accession>A0AAN9AK96</accession>
<dbReference type="EMBL" id="JBAMIC010004070">
    <property type="protein sequence ID" value="KAK7088462.1"/>
    <property type="molecule type" value="Genomic_DNA"/>
</dbReference>
<comment type="catalytic activity">
    <reaction evidence="6">
        <text>(6S)-5,6,7,8-tetrahydrofolate + NADP(+) = 7,8-dihydrofolate + NADPH + H(+)</text>
        <dbReference type="Rhea" id="RHEA:15009"/>
        <dbReference type="ChEBI" id="CHEBI:15378"/>
        <dbReference type="ChEBI" id="CHEBI:57451"/>
        <dbReference type="ChEBI" id="CHEBI:57453"/>
        <dbReference type="ChEBI" id="CHEBI:57783"/>
        <dbReference type="ChEBI" id="CHEBI:58349"/>
        <dbReference type="EC" id="1.5.1.3"/>
    </reaction>
</comment>
<dbReference type="InterPro" id="IPR012259">
    <property type="entry name" value="DHFR"/>
</dbReference>